<keyword evidence="7" id="KW-1185">Reference proteome</keyword>
<dbReference type="PANTHER" id="PTHR47359:SF3">
    <property type="entry name" value="NLP_P60 DOMAIN-CONTAINING PROTEIN-RELATED"/>
    <property type="match status" value="1"/>
</dbReference>
<dbReference type="PANTHER" id="PTHR47359">
    <property type="entry name" value="PEPTIDOGLYCAN DL-ENDOPEPTIDASE CWLO"/>
    <property type="match status" value="1"/>
</dbReference>
<reference evidence="7" key="1">
    <citation type="journal article" date="2019" name="Int. J. Syst. Evol. Microbiol.">
        <title>The Global Catalogue of Microorganisms (GCM) 10K type strain sequencing project: providing services to taxonomists for standard genome sequencing and annotation.</title>
        <authorList>
            <consortium name="The Broad Institute Genomics Platform"/>
            <consortium name="The Broad Institute Genome Sequencing Center for Infectious Disease"/>
            <person name="Wu L."/>
            <person name="Ma J."/>
        </authorList>
    </citation>
    <scope>NUCLEOTIDE SEQUENCE [LARGE SCALE GENOMIC DNA]</scope>
    <source>
        <strain evidence="7">NBRC 110140</strain>
    </source>
</reference>
<dbReference type="Proteomes" id="UP001156694">
    <property type="component" value="Unassembled WGS sequence"/>
</dbReference>
<dbReference type="Pfam" id="PF18348">
    <property type="entry name" value="SH3_16"/>
    <property type="match status" value="1"/>
</dbReference>
<dbReference type="EMBL" id="BSNN01000004">
    <property type="protein sequence ID" value="GLQ35426.1"/>
    <property type="molecule type" value="Genomic_DNA"/>
</dbReference>
<dbReference type="InterPro" id="IPR051794">
    <property type="entry name" value="PG_Endopeptidase_C40"/>
</dbReference>
<evidence type="ECO:0000313" key="7">
    <source>
        <dbReference type="Proteomes" id="UP001156694"/>
    </source>
</evidence>
<dbReference type="InterPro" id="IPR000064">
    <property type="entry name" value="NLP_P60_dom"/>
</dbReference>
<evidence type="ECO:0000256" key="1">
    <source>
        <dbReference type="ARBA" id="ARBA00007074"/>
    </source>
</evidence>
<comment type="caution">
    <text evidence="6">The sequence shown here is derived from an EMBL/GenBank/DDBJ whole genome shotgun (WGS) entry which is preliminary data.</text>
</comment>
<accession>A0ABQ5VWJ4</accession>
<dbReference type="InterPro" id="IPR038765">
    <property type="entry name" value="Papain-like_cys_pep_sf"/>
</dbReference>
<feature type="domain" description="NlpC/P60" evidence="5">
    <location>
        <begin position="124"/>
        <end position="248"/>
    </location>
</feature>
<evidence type="ECO:0000256" key="4">
    <source>
        <dbReference type="ARBA" id="ARBA00022807"/>
    </source>
</evidence>
<keyword evidence="3" id="KW-0378">Hydrolase</keyword>
<sequence length="251" mass="27182">MADLRRVTASVSNLCDRPDGDLQRQLLFGECFEVQATEGDWAFGQRPNDGYAGVLPLADLAGWADPTVRVRDLGAHVYGVPDIKTVPQQHLPYQSELTVVGEQGDFVELAAGGFVHQMQIEPVADRQHDPVRIAERYLGVPYLWGGNSQYGIDCSGLIAAAMRGCGQPCMGDSGAQADTLGTELMANAALMRGDLIFWRGHVGIMYDSTLLLHANGHHMRVAFEPLADAVARISATGGGAITRRRRVTLRP</sequence>
<proteinExistence type="inferred from homology"/>
<organism evidence="6 7">
    <name type="scientific">Amylibacter marinus</name>
    <dbReference type="NCBI Taxonomy" id="1475483"/>
    <lineage>
        <taxon>Bacteria</taxon>
        <taxon>Pseudomonadati</taxon>
        <taxon>Pseudomonadota</taxon>
        <taxon>Alphaproteobacteria</taxon>
        <taxon>Rhodobacterales</taxon>
        <taxon>Paracoccaceae</taxon>
        <taxon>Amylibacter</taxon>
    </lineage>
</organism>
<evidence type="ECO:0000256" key="2">
    <source>
        <dbReference type="ARBA" id="ARBA00022670"/>
    </source>
</evidence>
<evidence type="ECO:0000313" key="6">
    <source>
        <dbReference type="EMBL" id="GLQ35426.1"/>
    </source>
</evidence>
<keyword evidence="2" id="KW-0645">Protease</keyword>
<dbReference type="Pfam" id="PF00877">
    <property type="entry name" value="NLPC_P60"/>
    <property type="match status" value="1"/>
</dbReference>
<protein>
    <recommendedName>
        <fullName evidence="5">NlpC/P60 domain-containing protein</fullName>
    </recommendedName>
</protein>
<dbReference type="InterPro" id="IPR041382">
    <property type="entry name" value="SH3_16"/>
</dbReference>
<dbReference type="SUPFAM" id="SSF54001">
    <property type="entry name" value="Cysteine proteinases"/>
    <property type="match status" value="1"/>
</dbReference>
<dbReference type="Gene3D" id="3.90.1720.10">
    <property type="entry name" value="endopeptidase domain like (from Nostoc punctiforme)"/>
    <property type="match status" value="1"/>
</dbReference>
<keyword evidence="4" id="KW-0788">Thiol protease</keyword>
<evidence type="ECO:0000259" key="5">
    <source>
        <dbReference type="PROSITE" id="PS51935"/>
    </source>
</evidence>
<gene>
    <name evidence="6" type="ORF">GCM10007939_17090</name>
</gene>
<comment type="similarity">
    <text evidence="1">Belongs to the peptidase C40 family.</text>
</comment>
<dbReference type="RefSeq" id="WP_284377844.1">
    <property type="nucleotide sequence ID" value="NZ_BSNN01000004.1"/>
</dbReference>
<dbReference type="PROSITE" id="PS51935">
    <property type="entry name" value="NLPC_P60"/>
    <property type="match status" value="1"/>
</dbReference>
<name>A0ABQ5VWJ4_9RHOB</name>
<evidence type="ECO:0000256" key="3">
    <source>
        <dbReference type="ARBA" id="ARBA00022801"/>
    </source>
</evidence>